<dbReference type="OrthoDB" id="8660107at2"/>
<reference evidence="2 3" key="1">
    <citation type="submission" date="2005-12" db="EMBL/GenBank/DDBJ databases">
        <authorList>
            <person name="Moran M.A."/>
            <person name="Ferriera S."/>
            <person name="Johnson J."/>
            <person name="Kravitz S."/>
            <person name="Halpern A."/>
            <person name="Remington K."/>
            <person name="Beeson K."/>
            <person name="Tran B."/>
            <person name="Rogers Y.-H."/>
            <person name="Friedman R."/>
            <person name="Venter J.C."/>
        </authorList>
    </citation>
    <scope>NUCLEOTIDE SEQUENCE [LARGE SCALE GENOMIC DNA]</scope>
    <source>
        <strain evidence="3">ATCC BAA-591 / DSM 15170 / ISM</strain>
    </source>
</reference>
<feature type="domain" description="Immunity MXAN-0049 protein" evidence="1">
    <location>
        <begin position="92"/>
        <end position="215"/>
    </location>
</feature>
<dbReference type="Proteomes" id="UP000005954">
    <property type="component" value="Unassembled WGS sequence"/>
</dbReference>
<comment type="caution">
    <text evidence="2">The sequence shown here is derived from an EMBL/GenBank/DDBJ whole genome shotgun (WGS) entry which is preliminary data.</text>
</comment>
<evidence type="ECO:0000313" key="3">
    <source>
        <dbReference type="Proteomes" id="UP000005954"/>
    </source>
</evidence>
<evidence type="ECO:0000313" key="2">
    <source>
        <dbReference type="EMBL" id="EAP76415.1"/>
    </source>
</evidence>
<dbReference type="HOGENOM" id="CLU_1174674_0_0_5"/>
<accession>A3SPM5</accession>
<dbReference type="EMBL" id="AALY01000002">
    <property type="protein sequence ID" value="EAP76415.1"/>
    <property type="molecule type" value="Genomic_DNA"/>
</dbReference>
<proteinExistence type="predicted"/>
<dbReference type="Pfam" id="PF07791">
    <property type="entry name" value="Imm11"/>
    <property type="match status" value="1"/>
</dbReference>
<dbReference type="RefSeq" id="WP_009815240.1">
    <property type="nucleotide sequence ID" value="NZ_CH724156.1"/>
</dbReference>
<keyword evidence="3" id="KW-1185">Reference proteome</keyword>
<gene>
    <name evidence="2" type="ORF">ISM_16155</name>
</gene>
<evidence type="ECO:0000259" key="1">
    <source>
        <dbReference type="Pfam" id="PF07791"/>
    </source>
</evidence>
<sequence length="224" mass="25516">MVYGFDNSASFGKFLPDADMPGYWEHLEQRFNEMSANGATTHEFFPQFKSAFIDDCLGGLLPIDEDLLPKIFVLAKPYKSLGDVILLGLGIAVTERLRDVIERLEPGRHQFRPITIKQPSGAEFPDTYFTLRVLTQLDAWDREKSDPDCWERSIRIEKMKRPKKTYAHGIAMSRSVIGDHHIWRGLVTPETGISGFNFYVSDRLKAAIDEAGLITSPFYQLKEV</sequence>
<organism evidence="2 3">
    <name type="scientific">Roseovarius nubinhibens (strain ATCC BAA-591 / DSM 15170 / ISM)</name>
    <dbReference type="NCBI Taxonomy" id="89187"/>
    <lineage>
        <taxon>Bacteria</taxon>
        <taxon>Pseudomonadati</taxon>
        <taxon>Pseudomonadota</taxon>
        <taxon>Alphaproteobacteria</taxon>
        <taxon>Rhodobacterales</taxon>
        <taxon>Roseobacteraceae</taxon>
        <taxon>Roseovarius</taxon>
    </lineage>
</organism>
<dbReference type="InterPro" id="IPR012433">
    <property type="entry name" value="Imm11"/>
</dbReference>
<protein>
    <recommendedName>
        <fullName evidence="1">Immunity MXAN-0049 protein domain-containing protein</fullName>
    </recommendedName>
</protein>
<name>A3SPM5_ROSNI</name>
<dbReference type="AlphaFoldDB" id="A3SPM5"/>